<evidence type="ECO:0000256" key="7">
    <source>
        <dbReference type="ARBA" id="ARBA00022989"/>
    </source>
</evidence>
<dbReference type="FunFam" id="3.40.50.300:FF:000337">
    <property type="entry name" value="ABC transporter G family member 22"/>
    <property type="match status" value="1"/>
</dbReference>
<feature type="transmembrane region" description="Helical" evidence="9">
    <location>
        <begin position="593"/>
        <end position="613"/>
    </location>
</feature>
<keyword evidence="7 9" id="KW-1133">Transmembrane helix</keyword>
<keyword evidence="3" id="KW-0813">Transport</keyword>
<reference evidence="11" key="1">
    <citation type="journal article" date="2023" name="Science">
        <title>Elucidation of the pathway for biosynthesis of saponin adjuvants from the soapbark tree.</title>
        <authorList>
            <person name="Reed J."/>
            <person name="Orme A."/>
            <person name="El-Demerdash A."/>
            <person name="Owen C."/>
            <person name="Martin L.B.B."/>
            <person name="Misra R.C."/>
            <person name="Kikuchi S."/>
            <person name="Rejzek M."/>
            <person name="Martin A.C."/>
            <person name="Harkess A."/>
            <person name="Leebens-Mack J."/>
            <person name="Louveau T."/>
            <person name="Stephenson M.J."/>
            <person name="Osbourn A."/>
        </authorList>
    </citation>
    <scope>NUCLEOTIDE SEQUENCE</scope>
    <source>
        <strain evidence="11">S10</strain>
    </source>
</reference>
<feature type="domain" description="ABC transporter" evidence="10">
    <location>
        <begin position="33"/>
        <end position="285"/>
    </location>
</feature>
<gene>
    <name evidence="11" type="ORF">O6P43_031802</name>
</gene>
<feature type="transmembrane region" description="Helical" evidence="9">
    <location>
        <begin position="404"/>
        <end position="426"/>
    </location>
</feature>
<evidence type="ECO:0000313" key="12">
    <source>
        <dbReference type="Proteomes" id="UP001163823"/>
    </source>
</evidence>
<dbReference type="Gene3D" id="3.40.50.300">
    <property type="entry name" value="P-loop containing nucleotide triphosphate hydrolases"/>
    <property type="match status" value="1"/>
</dbReference>
<dbReference type="AlphaFoldDB" id="A0AAD7KW83"/>
<evidence type="ECO:0000256" key="9">
    <source>
        <dbReference type="SAM" id="Phobius"/>
    </source>
</evidence>
<keyword evidence="8 9" id="KW-0472">Membrane</keyword>
<dbReference type="InterPro" id="IPR050352">
    <property type="entry name" value="ABCG_transporters"/>
</dbReference>
<sequence>MTTEIMSSGCQGVQAAETKPSDILIKLNLPVTLKFVDVVHKIKIKSRVGLFSKKVNSRERLILKGIGGAVLPGELLALLGPSGSGKTTLLTALAGQLFGLTSGTITYNDKPFSKSMKRKMGFVAQKDIFYPHLSVSETLVFTALLRLPNSLTKEEKISQAQAVMNQLNLTHCKNTIMGGPLLRGVSGGERRRVSIGQELLLNPSLLLLDEPTSGLDSTTASRIVLTLSELAKGGRTIVMTLHQPSSRLFYMFQKVLLLSEGSSLYFGKGENVMDYFSSMGYVASVTMNPSDFLLDLANGIYSGNSCEDRDAMRQALVSAYESNLANQVNVELDNPGNQFHDVSEDGKFGTTWWLQFSLLLKRGLKERKYESFRFLIIGQILGISFISGFLWWQSGPNNIQDQVGLLFFYSKFLGSFPCFQSIHTFPRERKMLIKERSSGMYRLSSYFMARNVGDLPMELALPALLVTITYWMGGLKPNPINFLHTLAVSLFYVLVAQGLGQAVGALVKNQKRASTLGSVVMTLFVLVNGYYIQHMPAFISWIKYTSLSYYAYKLLLGSQYKVDEIYWCASNVPCLIGNLPGSVKQTGLDKQGFSVAALGIMLVGYRLVAYFALLKAGVKHK</sequence>
<dbReference type="Pfam" id="PF19055">
    <property type="entry name" value="ABC2_membrane_7"/>
    <property type="match status" value="1"/>
</dbReference>
<evidence type="ECO:0000256" key="1">
    <source>
        <dbReference type="ARBA" id="ARBA00004141"/>
    </source>
</evidence>
<accession>A0AAD7KW83</accession>
<keyword evidence="5" id="KW-0547">Nucleotide-binding</keyword>
<evidence type="ECO:0000259" key="10">
    <source>
        <dbReference type="PROSITE" id="PS50893"/>
    </source>
</evidence>
<feature type="transmembrane region" description="Helical" evidence="9">
    <location>
        <begin position="447"/>
        <end position="471"/>
    </location>
</feature>
<organism evidence="11 12">
    <name type="scientific">Quillaja saponaria</name>
    <name type="common">Soap bark tree</name>
    <dbReference type="NCBI Taxonomy" id="32244"/>
    <lineage>
        <taxon>Eukaryota</taxon>
        <taxon>Viridiplantae</taxon>
        <taxon>Streptophyta</taxon>
        <taxon>Embryophyta</taxon>
        <taxon>Tracheophyta</taxon>
        <taxon>Spermatophyta</taxon>
        <taxon>Magnoliopsida</taxon>
        <taxon>eudicotyledons</taxon>
        <taxon>Gunneridae</taxon>
        <taxon>Pentapetalae</taxon>
        <taxon>rosids</taxon>
        <taxon>fabids</taxon>
        <taxon>Fabales</taxon>
        <taxon>Quillajaceae</taxon>
        <taxon>Quillaja</taxon>
    </lineage>
</organism>
<dbReference type="InterPro" id="IPR027417">
    <property type="entry name" value="P-loop_NTPase"/>
</dbReference>
<dbReference type="PROSITE" id="PS50893">
    <property type="entry name" value="ABC_TRANSPORTER_2"/>
    <property type="match status" value="1"/>
</dbReference>
<evidence type="ECO:0000256" key="2">
    <source>
        <dbReference type="ARBA" id="ARBA00005814"/>
    </source>
</evidence>
<name>A0AAD7KW83_QUISA</name>
<dbReference type="Pfam" id="PF00005">
    <property type="entry name" value="ABC_tran"/>
    <property type="match status" value="1"/>
</dbReference>
<proteinExistence type="inferred from homology"/>
<dbReference type="PANTHER" id="PTHR48041:SF22">
    <property type="entry name" value="ABC TRANSPORTER G FAMILY MEMBER 9"/>
    <property type="match status" value="1"/>
</dbReference>
<keyword evidence="12" id="KW-1185">Reference proteome</keyword>
<dbReference type="InterPro" id="IPR043926">
    <property type="entry name" value="ABCG_dom"/>
</dbReference>
<keyword evidence="4 9" id="KW-0812">Transmembrane</keyword>
<comment type="similarity">
    <text evidence="2">Belongs to the ABC transporter superfamily. ABCG family. Eye pigment precursor importer (TC 3.A.1.204) subfamily.</text>
</comment>
<feature type="transmembrane region" description="Helical" evidence="9">
    <location>
        <begin position="514"/>
        <end position="532"/>
    </location>
</feature>
<feature type="transmembrane region" description="Helical" evidence="9">
    <location>
        <begin position="372"/>
        <end position="392"/>
    </location>
</feature>
<dbReference type="GO" id="GO:0005886">
    <property type="term" value="C:plasma membrane"/>
    <property type="evidence" value="ECO:0007669"/>
    <property type="project" value="TreeGrafter"/>
</dbReference>
<evidence type="ECO:0000256" key="4">
    <source>
        <dbReference type="ARBA" id="ARBA00022692"/>
    </source>
</evidence>
<evidence type="ECO:0000313" key="11">
    <source>
        <dbReference type="EMBL" id="KAJ7946940.1"/>
    </source>
</evidence>
<dbReference type="SMART" id="SM00382">
    <property type="entry name" value="AAA"/>
    <property type="match status" value="1"/>
</dbReference>
<evidence type="ECO:0000256" key="3">
    <source>
        <dbReference type="ARBA" id="ARBA00022448"/>
    </source>
</evidence>
<dbReference type="Proteomes" id="UP001163823">
    <property type="component" value="Chromosome 13"/>
</dbReference>
<dbReference type="InterPro" id="IPR013525">
    <property type="entry name" value="ABC2_TM"/>
</dbReference>
<feature type="transmembrane region" description="Helical" evidence="9">
    <location>
        <begin position="483"/>
        <end position="507"/>
    </location>
</feature>
<dbReference type="GO" id="GO:0016887">
    <property type="term" value="F:ATP hydrolysis activity"/>
    <property type="evidence" value="ECO:0007669"/>
    <property type="project" value="InterPro"/>
</dbReference>
<protein>
    <submittedName>
        <fullName evidence="11">ABC transporter G family member</fullName>
    </submittedName>
</protein>
<evidence type="ECO:0000256" key="6">
    <source>
        <dbReference type="ARBA" id="ARBA00022840"/>
    </source>
</evidence>
<evidence type="ECO:0000256" key="5">
    <source>
        <dbReference type="ARBA" id="ARBA00022741"/>
    </source>
</evidence>
<evidence type="ECO:0000256" key="8">
    <source>
        <dbReference type="ARBA" id="ARBA00023136"/>
    </source>
</evidence>
<comment type="subcellular location">
    <subcellularLocation>
        <location evidence="1">Membrane</location>
        <topology evidence="1">Multi-pass membrane protein</topology>
    </subcellularLocation>
</comment>
<dbReference type="InterPro" id="IPR003439">
    <property type="entry name" value="ABC_transporter-like_ATP-bd"/>
</dbReference>
<dbReference type="KEGG" id="qsa:O6P43_031802"/>
<keyword evidence="6" id="KW-0067">ATP-binding</keyword>
<dbReference type="InterPro" id="IPR017871">
    <property type="entry name" value="ABC_transporter-like_CS"/>
</dbReference>
<dbReference type="InterPro" id="IPR003593">
    <property type="entry name" value="AAA+_ATPase"/>
</dbReference>
<dbReference type="EMBL" id="JARAOO010000013">
    <property type="protein sequence ID" value="KAJ7946940.1"/>
    <property type="molecule type" value="Genomic_DNA"/>
</dbReference>
<dbReference type="PROSITE" id="PS00211">
    <property type="entry name" value="ABC_TRANSPORTER_1"/>
    <property type="match status" value="1"/>
</dbReference>
<comment type="caution">
    <text evidence="11">The sequence shown here is derived from an EMBL/GenBank/DDBJ whole genome shotgun (WGS) entry which is preliminary data.</text>
</comment>
<dbReference type="GO" id="GO:0140359">
    <property type="term" value="F:ABC-type transporter activity"/>
    <property type="evidence" value="ECO:0007669"/>
    <property type="project" value="InterPro"/>
</dbReference>
<dbReference type="Pfam" id="PF01061">
    <property type="entry name" value="ABC2_membrane"/>
    <property type="match status" value="1"/>
</dbReference>
<dbReference type="SUPFAM" id="SSF52540">
    <property type="entry name" value="P-loop containing nucleoside triphosphate hydrolases"/>
    <property type="match status" value="1"/>
</dbReference>
<dbReference type="PANTHER" id="PTHR48041">
    <property type="entry name" value="ABC TRANSPORTER G FAMILY MEMBER 28"/>
    <property type="match status" value="1"/>
</dbReference>
<dbReference type="GO" id="GO:0005524">
    <property type="term" value="F:ATP binding"/>
    <property type="evidence" value="ECO:0007669"/>
    <property type="project" value="UniProtKB-KW"/>
</dbReference>